<sequence length="151" mass="17738">MRIFRVEALIKRSPETVFQLLTDLVGYAAWLPPSSLYSQITEISEQPVQVGTTYLDKGKTYDMRGEVTKYKPYTRLAFHQSSFINQPGARGELDMHIRYMLTPKEEGTRVLRTCEIRTTDLLAIFQPFVIRSIRKESERIVQRMKWYLEAR</sequence>
<keyword evidence="2" id="KW-1185">Reference proteome</keyword>
<dbReference type="EMBL" id="BNJK01000001">
    <property type="protein sequence ID" value="GHO94477.1"/>
    <property type="molecule type" value="Genomic_DNA"/>
</dbReference>
<dbReference type="InterPro" id="IPR019587">
    <property type="entry name" value="Polyketide_cyclase/dehydratase"/>
</dbReference>
<organism evidence="1 2">
    <name type="scientific">Reticulibacter mediterranei</name>
    <dbReference type="NCBI Taxonomy" id="2778369"/>
    <lineage>
        <taxon>Bacteria</taxon>
        <taxon>Bacillati</taxon>
        <taxon>Chloroflexota</taxon>
        <taxon>Ktedonobacteria</taxon>
        <taxon>Ktedonobacterales</taxon>
        <taxon>Reticulibacteraceae</taxon>
        <taxon>Reticulibacter</taxon>
    </lineage>
</organism>
<dbReference type="AlphaFoldDB" id="A0A8J3N1S1"/>
<dbReference type="SUPFAM" id="SSF55961">
    <property type="entry name" value="Bet v1-like"/>
    <property type="match status" value="1"/>
</dbReference>
<comment type="caution">
    <text evidence="1">The sequence shown here is derived from an EMBL/GenBank/DDBJ whole genome shotgun (WGS) entry which is preliminary data.</text>
</comment>
<evidence type="ECO:0000313" key="2">
    <source>
        <dbReference type="Proteomes" id="UP000597444"/>
    </source>
</evidence>
<dbReference type="Gene3D" id="3.30.530.20">
    <property type="match status" value="1"/>
</dbReference>
<gene>
    <name evidence="1" type="ORF">KSF_045250</name>
</gene>
<dbReference type="InterPro" id="IPR023393">
    <property type="entry name" value="START-like_dom_sf"/>
</dbReference>
<evidence type="ECO:0008006" key="3">
    <source>
        <dbReference type="Google" id="ProtNLM"/>
    </source>
</evidence>
<reference evidence="1" key="1">
    <citation type="submission" date="2020-10" db="EMBL/GenBank/DDBJ databases">
        <title>Taxonomic study of unclassified bacteria belonging to the class Ktedonobacteria.</title>
        <authorList>
            <person name="Yabe S."/>
            <person name="Wang C.M."/>
            <person name="Zheng Y."/>
            <person name="Sakai Y."/>
            <person name="Cavaletti L."/>
            <person name="Monciardini P."/>
            <person name="Donadio S."/>
        </authorList>
    </citation>
    <scope>NUCLEOTIDE SEQUENCE</scope>
    <source>
        <strain evidence="1">ID150040</strain>
    </source>
</reference>
<evidence type="ECO:0000313" key="1">
    <source>
        <dbReference type="EMBL" id="GHO94477.1"/>
    </source>
</evidence>
<name>A0A8J3N1S1_9CHLR</name>
<accession>A0A8J3N1S1</accession>
<dbReference type="Pfam" id="PF10604">
    <property type="entry name" value="Polyketide_cyc2"/>
    <property type="match status" value="1"/>
</dbReference>
<dbReference type="Proteomes" id="UP000597444">
    <property type="component" value="Unassembled WGS sequence"/>
</dbReference>
<proteinExistence type="predicted"/>
<dbReference type="RefSeq" id="WP_220205213.1">
    <property type="nucleotide sequence ID" value="NZ_BNJK01000001.1"/>
</dbReference>
<protein>
    <recommendedName>
        <fullName evidence="3">SRPBCC family protein</fullName>
    </recommendedName>
</protein>